<evidence type="ECO:0000256" key="3">
    <source>
        <dbReference type="ARBA" id="ARBA00008342"/>
    </source>
</evidence>
<keyword evidence="7" id="KW-0259">Enterobactin biosynthesis</keyword>
<evidence type="ECO:0000259" key="15">
    <source>
        <dbReference type="Pfam" id="PF17837"/>
    </source>
</evidence>
<dbReference type="PRINTS" id="PR01399">
    <property type="entry name" value="ENTSNTHTASED"/>
</dbReference>
<dbReference type="AlphaFoldDB" id="A0A4V5PQS8"/>
<dbReference type="GO" id="GO:0008897">
    <property type="term" value="F:holo-[acyl-carrier-protein] synthase activity"/>
    <property type="evidence" value="ECO:0007669"/>
    <property type="project" value="InterPro"/>
</dbReference>
<comment type="caution">
    <text evidence="16">The sequence shown here is derived from an EMBL/GenBank/DDBJ whole genome shotgun (WGS) entry which is preliminary data.</text>
</comment>
<comment type="catalytic activity">
    <reaction evidence="11">
        <text>apo-[peptidyl-carrier protein] + CoA = holo-[peptidyl-carrier protein] + adenosine 3',5'-bisphosphate + H(+)</text>
        <dbReference type="Rhea" id="RHEA:46228"/>
        <dbReference type="Rhea" id="RHEA-COMP:11479"/>
        <dbReference type="Rhea" id="RHEA-COMP:11480"/>
        <dbReference type="ChEBI" id="CHEBI:15378"/>
        <dbReference type="ChEBI" id="CHEBI:29999"/>
        <dbReference type="ChEBI" id="CHEBI:57287"/>
        <dbReference type="ChEBI" id="CHEBI:58343"/>
        <dbReference type="ChEBI" id="CHEBI:64479"/>
    </reaction>
</comment>
<comment type="similarity">
    <text evidence="3">Belongs to the P-Pant transferase superfamily. EntD family.</text>
</comment>
<evidence type="ECO:0000256" key="10">
    <source>
        <dbReference type="ARBA" id="ARBA00049176"/>
    </source>
</evidence>
<dbReference type="Pfam" id="PF01648">
    <property type="entry name" value="ACPS"/>
    <property type="match status" value="1"/>
</dbReference>
<dbReference type="GO" id="GO:0009239">
    <property type="term" value="P:enterobactin biosynthetic process"/>
    <property type="evidence" value="ECO:0007669"/>
    <property type="project" value="UniProtKB-UniPathway"/>
</dbReference>
<evidence type="ECO:0000256" key="7">
    <source>
        <dbReference type="ARBA" id="ARBA00023191"/>
    </source>
</evidence>
<feature type="binding site" evidence="13">
    <location>
        <position position="64"/>
    </location>
    <ligand>
        <name>Mg(2+)</name>
        <dbReference type="ChEBI" id="CHEBI:18420"/>
    </ligand>
</feature>
<dbReference type="EMBL" id="SWJZ01000106">
    <property type="protein sequence ID" value="TKD13885.1"/>
    <property type="molecule type" value="Genomic_DNA"/>
</dbReference>
<evidence type="ECO:0000256" key="12">
    <source>
        <dbReference type="PIRSR" id="PIRSR603542-1"/>
    </source>
</evidence>
<feature type="binding site" evidence="13">
    <location>
        <position position="65"/>
    </location>
    <ligand>
        <name>Mg(2+)</name>
        <dbReference type="ChEBI" id="CHEBI:18420"/>
    </ligand>
</feature>
<dbReference type="OrthoDB" id="8210607at2"/>
<feature type="binding site" evidence="12">
    <location>
        <begin position="42"/>
        <end position="43"/>
    </location>
    <ligand>
        <name>CoA</name>
        <dbReference type="ChEBI" id="CHEBI:57287"/>
    </ligand>
</feature>
<feature type="domain" description="4'-phosphopantetheinyl transferase" evidence="14">
    <location>
        <begin position="60"/>
        <end position="139"/>
    </location>
</feature>
<comment type="subunit">
    <text evidence="4">EntB, EntD, EntE, and EntF form a multienzyme complex called enterobactin synthase.</text>
</comment>
<dbReference type="InterPro" id="IPR041354">
    <property type="entry name" value="4PPT_N"/>
</dbReference>
<name>A0A4V5PQS8_RHOCA</name>
<dbReference type="GO" id="GO:0009366">
    <property type="term" value="C:enterobactin synthetase complex"/>
    <property type="evidence" value="ECO:0007669"/>
    <property type="project" value="InterPro"/>
</dbReference>
<evidence type="ECO:0000256" key="6">
    <source>
        <dbReference type="ARBA" id="ARBA00022679"/>
    </source>
</evidence>
<dbReference type="Pfam" id="PF17837">
    <property type="entry name" value="4PPT_N"/>
    <property type="match status" value="1"/>
</dbReference>
<evidence type="ECO:0000256" key="4">
    <source>
        <dbReference type="ARBA" id="ARBA00011503"/>
    </source>
</evidence>
<evidence type="ECO:0000259" key="14">
    <source>
        <dbReference type="Pfam" id="PF01648"/>
    </source>
</evidence>
<dbReference type="InterPro" id="IPR003542">
    <property type="entry name" value="Enbac_synth_compD-like"/>
</dbReference>
<organism evidence="16 17">
    <name type="scientific">Rhodobacter capsulatus</name>
    <name type="common">Rhodopseudomonas capsulata</name>
    <dbReference type="NCBI Taxonomy" id="1061"/>
    <lineage>
        <taxon>Bacteria</taxon>
        <taxon>Pseudomonadati</taxon>
        <taxon>Pseudomonadota</taxon>
        <taxon>Alphaproteobacteria</taxon>
        <taxon>Rhodobacterales</taxon>
        <taxon>Rhodobacter group</taxon>
        <taxon>Rhodobacter</taxon>
    </lineage>
</organism>
<dbReference type="GO" id="GO:0000287">
    <property type="term" value="F:magnesium ion binding"/>
    <property type="evidence" value="ECO:0007669"/>
    <property type="project" value="InterPro"/>
</dbReference>
<comment type="function">
    <text evidence="1">Involved in the biosynthesis of the siderophore enterobactin (enterochelin), which is a macrocyclic trimeric lactone of N-(2,3-dihydroxybenzoyl)-serine. The serine trilactone serves as a scaffolding for the three catechol functionalities that provide hexadentate coordination for the tightly ligated iron(2+) atoms. Plays an essential role in the assembly of the enterobactin by catalyzing the transfer of the 4'-phosphopantetheine (Ppant) moiety from coenzyme A to the apo-domains of both EntB (ArCP domain) and EntF (PCP domain) to yield their holo-forms which make them competent for the activation of 2,3-dihydroxybenzoate (DHB) and L-serine, respectively.</text>
</comment>
<dbReference type="Proteomes" id="UP000310597">
    <property type="component" value="Unassembled WGS sequence"/>
</dbReference>
<feature type="domain" description="4'-phosphopantetheinyl transferase N-terminal" evidence="15">
    <location>
        <begin position="1"/>
        <end position="52"/>
    </location>
</feature>
<evidence type="ECO:0000256" key="9">
    <source>
        <dbReference type="ARBA" id="ARBA00031996"/>
    </source>
</evidence>
<dbReference type="InterPro" id="IPR008278">
    <property type="entry name" value="4-PPantetheinyl_Trfase_dom"/>
</dbReference>
<feature type="non-terminal residue" evidence="16">
    <location>
        <position position="1"/>
    </location>
</feature>
<evidence type="ECO:0000256" key="8">
    <source>
        <dbReference type="ARBA" id="ARBA00029894"/>
    </source>
</evidence>
<dbReference type="SUPFAM" id="SSF56214">
    <property type="entry name" value="4'-phosphopantetheinyl transferase"/>
    <property type="match status" value="1"/>
</dbReference>
<dbReference type="PANTHER" id="PTHR38096">
    <property type="entry name" value="ENTEROBACTIN SYNTHASE COMPONENT D"/>
    <property type="match status" value="1"/>
</dbReference>
<evidence type="ECO:0000313" key="17">
    <source>
        <dbReference type="Proteomes" id="UP000310597"/>
    </source>
</evidence>
<evidence type="ECO:0000256" key="2">
    <source>
        <dbReference type="ARBA" id="ARBA00004993"/>
    </source>
</evidence>
<dbReference type="PANTHER" id="PTHR38096:SF1">
    <property type="entry name" value="ENTEROBACTIN SYNTHASE COMPONENT D"/>
    <property type="match status" value="1"/>
</dbReference>
<evidence type="ECO:0000256" key="5">
    <source>
        <dbReference type="ARBA" id="ARBA00019087"/>
    </source>
</evidence>
<evidence type="ECO:0000256" key="11">
    <source>
        <dbReference type="ARBA" id="ARBA00049191"/>
    </source>
</evidence>
<comment type="pathway">
    <text evidence="2">Siderophore biosynthesis; enterobactin biosynthesis.</text>
</comment>
<dbReference type="InterPro" id="IPR037143">
    <property type="entry name" value="4-PPantetheinyl_Trfase_dom_sf"/>
</dbReference>
<feature type="binding site" evidence="13">
    <location>
        <position position="66"/>
    </location>
    <ligand>
        <name>Mg(2+)</name>
        <dbReference type="ChEBI" id="CHEBI:18420"/>
    </ligand>
</feature>
<protein>
    <recommendedName>
        <fullName evidence="5">Enterobactin synthase component D</fullName>
    </recommendedName>
    <alternativeName>
        <fullName evidence="8">4'-phosphopantetheinyl transferase EntD</fullName>
    </alternativeName>
    <alternativeName>
        <fullName evidence="9">Enterochelin synthase D</fullName>
    </alternativeName>
</protein>
<accession>A0A4V5PQS8</accession>
<feature type="binding site" evidence="12">
    <location>
        <position position="64"/>
    </location>
    <ligand>
        <name>CoA</name>
        <dbReference type="ChEBI" id="CHEBI:57287"/>
    </ligand>
</feature>
<keyword evidence="6 16" id="KW-0808">Transferase</keyword>
<comment type="catalytic activity">
    <reaction evidence="10">
        <text>apo-[aryl-carrier protein] + CoA = holo-[aryl-carrier protein] + adenosine 3',5'-bisphosphate + H(+)</text>
        <dbReference type="Rhea" id="RHEA:48404"/>
        <dbReference type="Rhea" id="RHEA-COMP:15903"/>
        <dbReference type="Rhea" id="RHEA-COMP:17557"/>
        <dbReference type="ChEBI" id="CHEBI:15378"/>
        <dbReference type="ChEBI" id="CHEBI:29999"/>
        <dbReference type="ChEBI" id="CHEBI:57287"/>
        <dbReference type="ChEBI" id="CHEBI:58343"/>
        <dbReference type="ChEBI" id="CHEBI:64479"/>
    </reaction>
</comment>
<feature type="binding site" evidence="12">
    <location>
        <position position="109"/>
    </location>
    <ligand>
        <name>CoA</name>
        <dbReference type="ChEBI" id="CHEBI:57287"/>
    </ligand>
</feature>
<keyword evidence="13" id="KW-0479">Metal-binding</keyword>
<dbReference type="UniPathway" id="UPA00017"/>
<evidence type="ECO:0000256" key="1">
    <source>
        <dbReference type="ARBA" id="ARBA00003937"/>
    </source>
</evidence>
<reference evidence="16 17" key="1">
    <citation type="submission" date="2019-04" db="EMBL/GenBank/DDBJ databases">
        <title>Draft Whole-Genome sequence of the purple photosynthetic bacterium Rhodobacter capsulatus SP108 with an indigenous class A beta-lactamase.</title>
        <authorList>
            <person name="Robertson S."/>
            <person name="Meyer T.E."/>
            <person name="Kyndt J.A."/>
        </authorList>
    </citation>
    <scope>NUCLEOTIDE SEQUENCE [LARGE SCALE GENOMIC DNA]</scope>
    <source>
        <strain evidence="16 17">SP108</strain>
    </source>
</reference>
<evidence type="ECO:0000256" key="13">
    <source>
        <dbReference type="PIRSR" id="PIRSR603542-2"/>
    </source>
</evidence>
<comment type="cofactor">
    <cofactor evidence="13">
        <name>Mg(2+)</name>
        <dbReference type="ChEBI" id="CHEBI:18420"/>
    </cofactor>
</comment>
<evidence type="ECO:0000313" key="16">
    <source>
        <dbReference type="EMBL" id="TKD13885.1"/>
    </source>
</evidence>
<feature type="binding site" evidence="12">
    <location>
        <position position="6"/>
    </location>
    <ligand>
        <name>CoA</name>
        <dbReference type="ChEBI" id="CHEBI:57287"/>
    </ligand>
</feature>
<dbReference type="Gene3D" id="3.90.470.20">
    <property type="entry name" value="4'-phosphopantetheinyl transferase domain"/>
    <property type="match status" value="1"/>
</dbReference>
<proteinExistence type="inferred from homology"/>
<keyword evidence="13" id="KW-0460">Magnesium</keyword>
<sequence>EYRAGRLAAAAAARALCGTPCLAGRCARGAPVWPAGLCGAISHCDGQAIALLGAAAVWGGLGIDIEQHLTPPLAQQIASVALTPAEQEIFGADPRWVGLIFSVKESLFKALSPQIGRSFDFGAAELCPATPAEPPALRLTRDLAPGWWAGRRIGAVLLAGPAGVMTAVALPREDDRAGAQPRSVAPPSM</sequence>
<feature type="binding site" evidence="12">
    <location>
        <position position="105"/>
    </location>
    <ligand>
        <name>CoA</name>
        <dbReference type="ChEBI" id="CHEBI:57287"/>
    </ligand>
</feature>
<gene>
    <name evidence="16" type="ORF">FBT96_18535</name>
</gene>
<dbReference type="GO" id="GO:0005886">
    <property type="term" value="C:plasma membrane"/>
    <property type="evidence" value="ECO:0007669"/>
    <property type="project" value="TreeGrafter"/>
</dbReference>
<dbReference type="RefSeq" id="WP_136909297.1">
    <property type="nucleotide sequence ID" value="NZ_SWJZ01000106.1"/>
</dbReference>